<feature type="domain" description="SLH" evidence="3">
    <location>
        <begin position="896"/>
        <end position="959"/>
    </location>
</feature>
<organism evidence="4 5">
    <name type="scientific">Aeromicrobium alkaliterrae</name>
    <dbReference type="NCBI Taxonomy" id="302168"/>
    <lineage>
        <taxon>Bacteria</taxon>
        <taxon>Bacillati</taxon>
        <taxon>Actinomycetota</taxon>
        <taxon>Actinomycetes</taxon>
        <taxon>Propionibacteriales</taxon>
        <taxon>Nocardioidaceae</taxon>
        <taxon>Aeromicrobium</taxon>
    </lineage>
</organism>
<dbReference type="InterPro" id="IPR007110">
    <property type="entry name" value="Ig-like_dom"/>
</dbReference>
<evidence type="ECO:0000256" key="1">
    <source>
        <dbReference type="SAM" id="Phobius"/>
    </source>
</evidence>
<proteinExistence type="predicted"/>
<evidence type="ECO:0000259" key="3">
    <source>
        <dbReference type="PROSITE" id="PS51272"/>
    </source>
</evidence>
<dbReference type="InterPro" id="IPR036179">
    <property type="entry name" value="Ig-like_dom_sf"/>
</dbReference>
<dbReference type="Proteomes" id="UP001501057">
    <property type="component" value="Unassembled WGS sequence"/>
</dbReference>
<dbReference type="InterPro" id="IPR001119">
    <property type="entry name" value="SLH_dom"/>
</dbReference>
<dbReference type="PROSITE" id="PS51272">
    <property type="entry name" value="SLH"/>
    <property type="match status" value="3"/>
</dbReference>
<feature type="domain" description="Ig-like" evidence="2">
    <location>
        <begin position="750"/>
        <end position="833"/>
    </location>
</feature>
<feature type="domain" description="SLH" evidence="3">
    <location>
        <begin position="961"/>
        <end position="1014"/>
    </location>
</feature>
<keyword evidence="1" id="KW-0812">Transmembrane</keyword>
<dbReference type="PROSITE" id="PS50835">
    <property type="entry name" value="IG_LIKE"/>
    <property type="match status" value="1"/>
</dbReference>
<accession>A0ABN2JGI9</accession>
<name>A0ABN2JGI9_9ACTN</name>
<dbReference type="EMBL" id="BAAAME010000002">
    <property type="protein sequence ID" value="GAA1726390.1"/>
    <property type="molecule type" value="Genomic_DNA"/>
</dbReference>
<evidence type="ECO:0000259" key="2">
    <source>
        <dbReference type="PROSITE" id="PS50835"/>
    </source>
</evidence>
<dbReference type="Pfam" id="PF04213">
    <property type="entry name" value="HtaA"/>
    <property type="match status" value="1"/>
</dbReference>
<dbReference type="SUPFAM" id="SSF63825">
    <property type="entry name" value="YWTD domain"/>
    <property type="match status" value="1"/>
</dbReference>
<dbReference type="SUPFAM" id="SSF48726">
    <property type="entry name" value="Immunoglobulin"/>
    <property type="match status" value="2"/>
</dbReference>
<dbReference type="InterPro" id="IPR013098">
    <property type="entry name" value="Ig_I-set"/>
</dbReference>
<protein>
    <recommendedName>
        <fullName evidence="6">Ig-like domain-containing protein</fullName>
    </recommendedName>
</protein>
<dbReference type="Pfam" id="PF00395">
    <property type="entry name" value="SLH"/>
    <property type="match status" value="3"/>
</dbReference>
<keyword evidence="1" id="KW-1133">Transmembrane helix</keyword>
<gene>
    <name evidence="4" type="ORF">GCM10009710_03820</name>
</gene>
<dbReference type="InterPro" id="IPR015943">
    <property type="entry name" value="WD40/YVTN_repeat-like_dom_sf"/>
</dbReference>
<dbReference type="SMART" id="SM00409">
    <property type="entry name" value="IG"/>
    <property type="match status" value="2"/>
</dbReference>
<feature type="domain" description="SLH" evidence="3">
    <location>
        <begin position="834"/>
        <end position="895"/>
    </location>
</feature>
<keyword evidence="5" id="KW-1185">Reference proteome</keyword>
<dbReference type="InterPro" id="IPR051465">
    <property type="entry name" value="Cell_Envelope_Struct_Comp"/>
</dbReference>
<keyword evidence="1" id="KW-0472">Membrane</keyword>
<evidence type="ECO:0000313" key="5">
    <source>
        <dbReference type="Proteomes" id="UP001501057"/>
    </source>
</evidence>
<reference evidence="4 5" key="1">
    <citation type="journal article" date="2019" name="Int. J. Syst. Evol. Microbiol.">
        <title>The Global Catalogue of Microorganisms (GCM) 10K type strain sequencing project: providing services to taxonomists for standard genome sequencing and annotation.</title>
        <authorList>
            <consortium name="The Broad Institute Genomics Platform"/>
            <consortium name="The Broad Institute Genome Sequencing Center for Infectious Disease"/>
            <person name="Wu L."/>
            <person name="Ma J."/>
        </authorList>
    </citation>
    <scope>NUCLEOTIDE SEQUENCE [LARGE SCALE GENOMIC DNA]</scope>
    <source>
        <strain evidence="4 5">JCM 13518</strain>
    </source>
</reference>
<dbReference type="RefSeq" id="WP_344197157.1">
    <property type="nucleotide sequence ID" value="NZ_BAAAME010000002.1"/>
</dbReference>
<feature type="transmembrane region" description="Helical" evidence="1">
    <location>
        <begin position="21"/>
        <end position="40"/>
    </location>
</feature>
<sequence>MSARPLHARVASPPRPAPVRSIALASTVLMMLGLLVATAMPAQSAPTNISGATLDWGVKESFRNYVVGPIAHGTISTSNGASQNADGTFRFTGGTGTFDDAGNLTTITFAGTVSFDGHDGALDFDLSNPRVELTGGQSVVRATMVSKDMTSGEVKTYDNVAVANLDVDSGTYAASGGTSDWTGIPATLSAAGAPAFAGFYAAGTALDALTFSYAGPGGEPVPVDETFAPQGQSSWANTSVLHSDFAGNGLEYDTDHDWIWTSSYNTGQVVAFDAETLAKTVNVTIPGQNPRKVVYSPANDRAYVVDTKVTVLGQNQAGDWAVLETLDVPGGGASNDITVNPLTGEVWLSWQQGTPSIRVFTLGADGTHTYRDIAYPEGSTPGAVLFSSAGHAVVIGTTYQAQQVPAFRIVGEAGSEAFEPIAGVLGGTGYSLLADGTLVQAAPDYTNYPVVLSGVNRWNLTADGYVAGEPILPFGLTPDVGAGQSSFNGDASLFTGVSTNRRELRMFVDGVPSAVRGFGTTISSNVVHDGTVYVLSANRYVHRLELAGYTPSFATNPSSTTLALRAGRTSGIVRFTASLTNLAEGTLQWQRKAPGSGRFVDVPGATDGTLQVTAGSDDAGAQFRATATNAQGKVVSGVATLDVTIAPQVDAQPQSLTVTEGALARFTVGFSGFPAPAVTWEREVNGFWQPIGANDLNFVTQENSLIVVETDVAQTGARVRATVQNRVGTVRSDAATLTVKAAGQVDPTQPVITTQPKSITVAQGADATLTVAAEGGQLGYTWQKQFGSFWFPIADATAPALTLDAATPEDAGSFRAVVSNAAGQATSQVATVAVADRFVDVPSAHTFATEIAWLAASGITTGYDDGTFRGSNAVLREQLAAFLHRYAGSPEVELPEASPFTDLVSSHAFFESIVWFDEQGITTGYADGTFRGDEPVLREQLAAFLYRVAGSPEVELPEASPFVDVPTTHTFYREIVWLSQQGITTGYADSTFRGSQPVLREQIAAFLYRFDRLA</sequence>
<dbReference type="InterPro" id="IPR013783">
    <property type="entry name" value="Ig-like_fold"/>
</dbReference>
<evidence type="ECO:0000313" key="4">
    <source>
        <dbReference type="EMBL" id="GAA1726390.1"/>
    </source>
</evidence>
<dbReference type="InterPro" id="IPR003599">
    <property type="entry name" value="Ig_sub"/>
</dbReference>
<dbReference type="PANTHER" id="PTHR43308">
    <property type="entry name" value="OUTER MEMBRANE PROTEIN ALPHA-RELATED"/>
    <property type="match status" value="1"/>
</dbReference>
<dbReference type="Pfam" id="PF07679">
    <property type="entry name" value="I-set"/>
    <property type="match status" value="2"/>
</dbReference>
<dbReference type="Gene3D" id="2.130.10.10">
    <property type="entry name" value="YVTN repeat-like/Quinoprotein amine dehydrogenase"/>
    <property type="match status" value="1"/>
</dbReference>
<dbReference type="Gene3D" id="2.60.40.10">
    <property type="entry name" value="Immunoglobulins"/>
    <property type="match status" value="2"/>
</dbReference>
<dbReference type="InterPro" id="IPR007331">
    <property type="entry name" value="Htaa"/>
</dbReference>
<evidence type="ECO:0008006" key="6">
    <source>
        <dbReference type="Google" id="ProtNLM"/>
    </source>
</evidence>
<comment type="caution">
    <text evidence="4">The sequence shown here is derived from an EMBL/GenBank/DDBJ whole genome shotgun (WGS) entry which is preliminary data.</text>
</comment>